<dbReference type="GO" id="GO:0016301">
    <property type="term" value="F:kinase activity"/>
    <property type="evidence" value="ECO:0007669"/>
    <property type="project" value="UniProtKB-KW"/>
</dbReference>
<dbReference type="InterPro" id="IPR015795">
    <property type="entry name" value="Pyrv_Knase_C"/>
</dbReference>
<dbReference type="EMBL" id="QXHD01000004">
    <property type="protein sequence ID" value="NEZ58215.1"/>
    <property type="molecule type" value="Genomic_DNA"/>
</dbReference>
<evidence type="ECO:0000256" key="2">
    <source>
        <dbReference type="ARBA" id="ARBA00001958"/>
    </source>
</evidence>
<keyword evidence="6 15" id="KW-0808">Transferase</keyword>
<evidence type="ECO:0000256" key="8">
    <source>
        <dbReference type="ARBA" id="ARBA00022741"/>
    </source>
</evidence>
<dbReference type="NCBIfam" id="TIGR01064">
    <property type="entry name" value="pyruv_kin"/>
    <property type="match status" value="1"/>
</dbReference>
<dbReference type="InterPro" id="IPR018209">
    <property type="entry name" value="Pyrv_Knase_AS"/>
</dbReference>
<dbReference type="FunFam" id="2.40.33.10:FF:000001">
    <property type="entry name" value="Pyruvate kinase"/>
    <property type="match status" value="1"/>
</dbReference>
<keyword evidence="13 18" id="KW-0670">Pyruvate</keyword>
<evidence type="ECO:0000256" key="1">
    <source>
        <dbReference type="ARBA" id="ARBA00001946"/>
    </source>
</evidence>
<keyword evidence="11 15" id="KW-0460">Magnesium</keyword>
<evidence type="ECO:0000313" key="19">
    <source>
        <dbReference type="Proteomes" id="UP000481033"/>
    </source>
</evidence>
<dbReference type="InterPro" id="IPR001697">
    <property type="entry name" value="Pyr_Knase"/>
</dbReference>
<dbReference type="Gene3D" id="3.20.20.60">
    <property type="entry name" value="Phosphoenolpyruvate-binding domains"/>
    <property type="match status" value="1"/>
</dbReference>
<keyword evidence="12 15" id="KW-0324">Glycolysis</keyword>
<comment type="cofactor">
    <cofactor evidence="2">
        <name>K(+)</name>
        <dbReference type="ChEBI" id="CHEBI:29103"/>
    </cofactor>
</comment>
<keyword evidence="7" id="KW-0479">Metal-binding</keyword>
<dbReference type="UniPathway" id="UPA00109">
    <property type="reaction ID" value="UER00188"/>
</dbReference>
<accession>A0A6M0RPN6</accession>
<evidence type="ECO:0000256" key="15">
    <source>
        <dbReference type="RuleBase" id="RU000504"/>
    </source>
</evidence>
<dbReference type="GO" id="GO:0000287">
    <property type="term" value="F:magnesium ion binding"/>
    <property type="evidence" value="ECO:0007669"/>
    <property type="project" value="UniProtKB-UniRule"/>
</dbReference>
<feature type="domain" description="Pyruvate kinase C-terminal" evidence="17">
    <location>
        <begin position="356"/>
        <end position="469"/>
    </location>
</feature>
<dbReference type="FunFam" id="3.20.20.60:FF:000025">
    <property type="entry name" value="Pyruvate kinase"/>
    <property type="match status" value="1"/>
</dbReference>
<dbReference type="GO" id="GO:0030955">
    <property type="term" value="F:potassium ion binding"/>
    <property type="evidence" value="ECO:0007669"/>
    <property type="project" value="UniProtKB-UniRule"/>
</dbReference>
<evidence type="ECO:0000256" key="14">
    <source>
        <dbReference type="NCBIfam" id="TIGR01064"/>
    </source>
</evidence>
<evidence type="ECO:0000259" key="16">
    <source>
        <dbReference type="Pfam" id="PF00224"/>
    </source>
</evidence>
<protein>
    <recommendedName>
        <fullName evidence="5 14">Pyruvate kinase</fullName>
        <ecNumber evidence="5 14">2.7.1.40</ecNumber>
    </recommendedName>
</protein>
<evidence type="ECO:0000256" key="7">
    <source>
        <dbReference type="ARBA" id="ARBA00022723"/>
    </source>
</evidence>
<evidence type="ECO:0000256" key="13">
    <source>
        <dbReference type="ARBA" id="ARBA00023317"/>
    </source>
</evidence>
<dbReference type="SUPFAM" id="SSF50800">
    <property type="entry name" value="PK beta-barrel domain-like"/>
    <property type="match status" value="1"/>
</dbReference>
<evidence type="ECO:0000256" key="11">
    <source>
        <dbReference type="ARBA" id="ARBA00022842"/>
    </source>
</evidence>
<dbReference type="GO" id="GO:0004743">
    <property type="term" value="F:pyruvate kinase activity"/>
    <property type="evidence" value="ECO:0007669"/>
    <property type="project" value="UniProtKB-UniRule"/>
</dbReference>
<dbReference type="NCBIfam" id="NF004491">
    <property type="entry name" value="PRK05826.1"/>
    <property type="match status" value="1"/>
</dbReference>
<proteinExistence type="inferred from homology"/>
<evidence type="ECO:0000259" key="17">
    <source>
        <dbReference type="Pfam" id="PF02887"/>
    </source>
</evidence>
<dbReference type="InterPro" id="IPR015806">
    <property type="entry name" value="Pyrv_Knase_insert_dom_sf"/>
</dbReference>
<evidence type="ECO:0000256" key="4">
    <source>
        <dbReference type="ARBA" id="ARBA00008663"/>
    </source>
</evidence>
<organism evidence="18 19">
    <name type="scientific">Adonisia turfae CCMR0081</name>
    <dbReference type="NCBI Taxonomy" id="2292702"/>
    <lineage>
        <taxon>Bacteria</taxon>
        <taxon>Bacillati</taxon>
        <taxon>Cyanobacteriota</taxon>
        <taxon>Adonisia</taxon>
        <taxon>Adonisia turfae</taxon>
    </lineage>
</organism>
<dbReference type="PANTHER" id="PTHR11817">
    <property type="entry name" value="PYRUVATE KINASE"/>
    <property type="match status" value="1"/>
</dbReference>
<keyword evidence="9 15" id="KW-0418">Kinase</keyword>
<dbReference type="SUPFAM" id="SSF52935">
    <property type="entry name" value="PK C-terminal domain-like"/>
    <property type="match status" value="1"/>
</dbReference>
<evidence type="ECO:0000256" key="6">
    <source>
        <dbReference type="ARBA" id="ARBA00022679"/>
    </source>
</evidence>
<keyword evidence="8" id="KW-0547">Nucleotide-binding</keyword>
<evidence type="ECO:0000256" key="9">
    <source>
        <dbReference type="ARBA" id="ARBA00022777"/>
    </source>
</evidence>
<dbReference type="RefSeq" id="WP_163671128.1">
    <property type="nucleotide sequence ID" value="NZ_QXHD01000004.1"/>
</dbReference>
<gene>
    <name evidence="18" type="primary">pyk</name>
    <name evidence="18" type="ORF">DXZ20_21730</name>
</gene>
<comment type="similarity">
    <text evidence="4 15">Belongs to the pyruvate kinase family.</text>
</comment>
<evidence type="ECO:0000256" key="10">
    <source>
        <dbReference type="ARBA" id="ARBA00022840"/>
    </source>
</evidence>
<comment type="cofactor">
    <cofactor evidence="1">
        <name>Mg(2+)</name>
        <dbReference type="ChEBI" id="CHEBI:18420"/>
    </cofactor>
</comment>
<evidence type="ECO:0000256" key="3">
    <source>
        <dbReference type="ARBA" id="ARBA00004997"/>
    </source>
</evidence>
<name>A0A6M0RPN6_9CYAN</name>
<dbReference type="EC" id="2.7.1.40" evidence="5 14"/>
<comment type="pathway">
    <text evidence="3 15">Carbohydrate degradation; glycolysis; pyruvate from D-glyceraldehyde 3-phosphate: step 5/5.</text>
</comment>
<dbReference type="PROSITE" id="PS00110">
    <property type="entry name" value="PYRUVATE_KINASE"/>
    <property type="match status" value="1"/>
</dbReference>
<evidence type="ECO:0000256" key="12">
    <source>
        <dbReference type="ARBA" id="ARBA00023152"/>
    </source>
</evidence>
<dbReference type="InterPro" id="IPR015793">
    <property type="entry name" value="Pyrv_Knase_brl"/>
</dbReference>
<dbReference type="InterPro" id="IPR015813">
    <property type="entry name" value="Pyrv/PenolPyrv_kinase-like_dom"/>
</dbReference>
<evidence type="ECO:0000313" key="18">
    <source>
        <dbReference type="EMBL" id="NEZ58215.1"/>
    </source>
</evidence>
<dbReference type="NCBIfam" id="NF004978">
    <property type="entry name" value="PRK06354.1"/>
    <property type="match status" value="1"/>
</dbReference>
<dbReference type="Proteomes" id="UP000481033">
    <property type="component" value="Unassembled WGS sequence"/>
</dbReference>
<comment type="caution">
    <text evidence="18">The sequence shown here is derived from an EMBL/GenBank/DDBJ whole genome shotgun (WGS) entry which is preliminary data.</text>
</comment>
<dbReference type="InterPro" id="IPR040442">
    <property type="entry name" value="Pyrv_kinase-like_dom_sf"/>
</dbReference>
<keyword evidence="19" id="KW-1185">Reference proteome</keyword>
<dbReference type="InterPro" id="IPR036918">
    <property type="entry name" value="Pyrv_Knase_C_sf"/>
</dbReference>
<dbReference type="AlphaFoldDB" id="A0A6M0RPN6"/>
<keyword evidence="10" id="KW-0067">ATP-binding</keyword>
<dbReference type="Pfam" id="PF02887">
    <property type="entry name" value="PK_C"/>
    <property type="match status" value="1"/>
</dbReference>
<comment type="catalytic activity">
    <reaction evidence="15">
        <text>pyruvate + ATP = phosphoenolpyruvate + ADP + H(+)</text>
        <dbReference type="Rhea" id="RHEA:18157"/>
        <dbReference type="ChEBI" id="CHEBI:15361"/>
        <dbReference type="ChEBI" id="CHEBI:15378"/>
        <dbReference type="ChEBI" id="CHEBI:30616"/>
        <dbReference type="ChEBI" id="CHEBI:58702"/>
        <dbReference type="ChEBI" id="CHEBI:456216"/>
        <dbReference type="EC" id="2.7.1.40"/>
    </reaction>
</comment>
<dbReference type="Pfam" id="PF00224">
    <property type="entry name" value="PK"/>
    <property type="match status" value="1"/>
</dbReference>
<dbReference type="GO" id="GO:0005524">
    <property type="term" value="F:ATP binding"/>
    <property type="evidence" value="ECO:0007669"/>
    <property type="project" value="UniProtKB-KW"/>
</dbReference>
<dbReference type="SUPFAM" id="SSF51621">
    <property type="entry name" value="Phosphoenolpyruvate/pyruvate domain"/>
    <property type="match status" value="1"/>
</dbReference>
<feature type="domain" description="Pyruvate kinase barrel" evidence="16">
    <location>
        <begin position="6"/>
        <end position="327"/>
    </location>
</feature>
<evidence type="ECO:0000256" key="5">
    <source>
        <dbReference type="ARBA" id="ARBA00012142"/>
    </source>
</evidence>
<dbReference type="InterPro" id="IPR011037">
    <property type="entry name" value="Pyrv_Knase-like_insert_dom_sf"/>
</dbReference>
<dbReference type="PRINTS" id="PR01050">
    <property type="entry name" value="PYRUVTKNASE"/>
</dbReference>
<dbReference type="Gene3D" id="3.40.1380.20">
    <property type="entry name" value="Pyruvate kinase, C-terminal domain"/>
    <property type="match status" value="1"/>
</dbReference>
<dbReference type="Gene3D" id="2.40.33.10">
    <property type="entry name" value="PK beta-barrel domain-like"/>
    <property type="match status" value="1"/>
</dbReference>
<reference evidence="18 19" key="1">
    <citation type="journal article" date="2020" name="Microb. Ecol.">
        <title>Ecogenomics of the Marine Benthic Filamentous Cyanobacterium Adonisia.</title>
        <authorList>
            <person name="Walter J.M."/>
            <person name="Coutinho F.H."/>
            <person name="Leomil L."/>
            <person name="Hargreaves P.I."/>
            <person name="Campeao M.E."/>
            <person name="Vieira V.V."/>
            <person name="Silva B.S."/>
            <person name="Fistarol G.O."/>
            <person name="Salomon P.S."/>
            <person name="Sawabe T."/>
            <person name="Mino S."/>
            <person name="Hosokawa M."/>
            <person name="Miyashita H."/>
            <person name="Maruyama F."/>
            <person name="van Verk M.C."/>
            <person name="Dutilh B.E."/>
            <person name="Thompson C.C."/>
            <person name="Thompson F.L."/>
        </authorList>
    </citation>
    <scope>NUCLEOTIDE SEQUENCE [LARGE SCALE GENOMIC DNA]</scope>
    <source>
        <strain evidence="18 19">CCMR0081</strain>
    </source>
</reference>
<sequence>MKPLIHRTKIVATMGPASRSPEVIKQLMLAGMNVARLNFSHGTYEDHAEQIRQLRAVSDELEMPLTLLQDLQGPKIRVGQLPNGELELQPGKKITFVPVSEESPQTDAIAIDYPHLAEEATPGTQILLDDGLLEVRVETVQGNVVQCSVITGGILKSRKGVNLPSLNLRLPSLTEKDKEDLAFGIEQEVDIVSLSFVRSPEDIKNLKAFLAAKAVNIPVLAKLEKPQAIQNLEAIIDECDAIMVARGDLGVEMRPEKVPLIQKRIIRLCNRRGIPVITATQMLDSMTHSPRPTRAEASDVANAIMDGTDAVMLSGESAVGNYPVEAVKMLARIATDVEPEIDYPNFPPQKIDAPAAISEALNAIDHVLDLQCIVGFTETGYTARLAAAERPKATVVALTANPKVYRQLNLVWGVRPVLLEQLDGSLETLFEQVETCLLEKHFAAPGDRILLLGGLPIKVSGSTNFLKIHTIGSGD</sequence>